<organism evidence="13 14">
    <name type="scientific">Catagonus wagneri</name>
    <name type="common">Chacoan peccary</name>
    <dbReference type="NCBI Taxonomy" id="51154"/>
    <lineage>
        <taxon>Eukaryota</taxon>
        <taxon>Metazoa</taxon>
        <taxon>Chordata</taxon>
        <taxon>Craniata</taxon>
        <taxon>Vertebrata</taxon>
        <taxon>Euteleostomi</taxon>
        <taxon>Mammalia</taxon>
        <taxon>Eutheria</taxon>
        <taxon>Laurasiatheria</taxon>
        <taxon>Artiodactyla</taxon>
        <taxon>Suina</taxon>
        <taxon>Tayassuidae</taxon>
        <taxon>Catagonus</taxon>
    </lineage>
</organism>
<comment type="similarity">
    <text evidence="2">Belongs to the ABC transporter superfamily. ABCA family.</text>
</comment>
<feature type="transmembrane region" description="Helical" evidence="11">
    <location>
        <begin position="1097"/>
        <end position="1122"/>
    </location>
</feature>
<name>A0A8C3WQU9_9CETA</name>
<dbReference type="Ensembl" id="ENSCWAT00000019359.1">
    <property type="protein sequence ID" value="ENSCWAP00000017844.1"/>
    <property type="gene ID" value="ENSCWAG00000013514.1"/>
</dbReference>
<dbReference type="PANTHER" id="PTHR19229:SF36">
    <property type="entry name" value="ATP-BINDING CASSETTE SUB-FAMILY A MEMBER 2"/>
    <property type="match status" value="1"/>
</dbReference>
<evidence type="ECO:0000256" key="9">
    <source>
        <dbReference type="ARBA" id="ARBA00023136"/>
    </source>
</evidence>
<dbReference type="InterPro" id="IPR003593">
    <property type="entry name" value="AAA+_ATPase"/>
</dbReference>
<dbReference type="Pfam" id="PF12698">
    <property type="entry name" value="ABC2_membrane_3"/>
    <property type="match status" value="2"/>
</dbReference>
<dbReference type="Pfam" id="PF23321">
    <property type="entry name" value="R1_ABCA1"/>
    <property type="match status" value="1"/>
</dbReference>
<dbReference type="Proteomes" id="UP000694540">
    <property type="component" value="Unplaced"/>
</dbReference>
<dbReference type="GO" id="GO:0005783">
    <property type="term" value="C:endoplasmic reticulum"/>
    <property type="evidence" value="ECO:0007669"/>
    <property type="project" value="Ensembl"/>
</dbReference>
<evidence type="ECO:0000256" key="1">
    <source>
        <dbReference type="ARBA" id="ARBA00004141"/>
    </source>
</evidence>
<feature type="transmembrane region" description="Helical" evidence="11">
    <location>
        <begin position="277"/>
        <end position="304"/>
    </location>
</feature>
<feature type="compositionally biased region" description="Pro residues" evidence="10">
    <location>
        <begin position="1616"/>
        <end position="1639"/>
    </location>
</feature>
<dbReference type="GO" id="GO:0005524">
    <property type="term" value="F:ATP binding"/>
    <property type="evidence" value="ECO:0007669"/>
    <property type="project" value="UniProtKB-KW"/>
</dbReference>
<accession>A0A8C3WQU9</accession>
<dbReference type="PROSITE" id="PS50893">
    <property type="entry name" value="ABC_TRANSPORTER_2"/>
    <property type="match status" value="2"/>
</dbReference>
<keyword evidence="6" id="KW-0547">Nucleotide-binding</keyword>
<dbReference type="GO" id="GO:0140359">
    <property type="term" value="F:ABC-type transporter activity"/>
    <property type="evidence" value="ECO:0007669"/>
    <property type="project" value="InterPro"/>
</dbReference>
<dbReference type="SUPFAM" id="SSF52540">
    <property type="entry name" value="P-loop containing nucleoside triphosphate hydrolases"/>
    <property type="match status" value="2"/>
</dbReference>
<proteinExistence type="inferred from homology"/>
<feature type="transmembrane region" description="Helical" evidence="11">
    <location>
        <begin position="316"/>
        <end position="340"/>
    </location>
</feature>
<keyword evidence="4 11" id="KW-0812">Transmembrane</keyword>
<feature type="transmembrane region" description="Helical" evidence="11">
    <location>
        <begin position="352"/>
        <end position="371"/>
    </location>
</feature>
<comment type="subcellular location">
    <subcellularLocation>
        <location evidence="1">Membrane</location>
        <topology evidence="1">Multi-pass membrane protein</topology>
    </subcellularLocation>
</comment>
<feature type="transmembrane region" description="Helical" evidence="11">
    <location>
        <begin position="1134"/>
        <end position="1154"/>
    </location>
</feature>
<dbReference type="FunFam" id="3.40.50.300:FF:000465">
    <property type="entry name" value="ATP-binding cassette, sub-family A (ABC1), member 3"/>
    <property type="match status" value="1"/>
</dbReference>
<feature type="transmembrane region" description="Helical" evidence="11">
    <location>
        <begin position="383"/>
        <end position="403"/>
    </location>
</feature>
<feature type="transmembrane region" description="Helical" evidence="11">
    <location>
        <begin position="1055"/>
        <end position="1076"/>
    </location>
</feature>
<evidence type="ECO:0000256" key="7">
    <source>
        <dbReference type="ARBA" id="ARBA00022840"/>
    </source>
</evidence>
<dbReference type="InterPro" id="IPR026082">
    <property type="entry name" value="ABCA"/>
</dbReference>
<protein>
    <recommendedName>
        <fullName evidence="12">ABC transporter domain-containing protein</fullName>
    </recommendedName>
</protein>
<keyword evidence="14" id="KW-1185">Reference proteome</keyword>
<dbReference type="Gene3D" id="3.40.50.300">
    <property type="entry name" value="P-loop containing nucleotide triphosphate hydrolases"/>
    <property type="match status" value="2"/>
</dbReference>
<evidence type="ECO:0000256" key="4">
    <source>
        <dbReference type="ARBA" id="ARBA00022692"/>
    </source>
</evidence>
<evidence type="ECO:0000256" key="2">
    <source>
        <dbReference type="ARBA" id="ARBA00008869"/>
    </source>
</evidence>
<dbReference type="InterPro" id="IPR056264">
    <property type="entry name" value="R2_ABCA1-4-like"/>
</dbReference>
<feature type="compositionally biased region" description="Low complexity" evidence="10">
    <location>
        <begin position="1654"/>
        <end position="1674"/>
    </location>
</feature>
<feature type="transmembrane region" description="Helical" evidence="11">
    <location>
        <begin position="238"/>
        <end position="257"/>
    </location>
</feature>
<evidence type="ECO:0000256" key="5">
    <source>
        <dbReference type="ARBA" id="ARBA00022737"/>
    </source>
</evidence>
<evidence type="ECO:0000313" key="13">
    <source>
        <dbReference type="Ensembl" id="ENSCWAP00000017844.1"/>
    </source>
</evidence>
<evidence type="ECO:0000313" key="14">
    <source>
        <dbReference type="Proteomes" id="UP000694540"/>
    </source>
</evidence>
<evidence type="ECO:0000256" key="3">
    <source>
        <dbReference type="ARBA" id="ARBA00022448"/>
    </source>
</evidence>
<keyword evidence="8 11" id="KW-1133">Transmembrane helix</keyword>
<dbReference type="InterPro" id="IPR013525">
    <property type="entry name" value="ABC2_TM"/>
</dbReference>
<keyword evidence="9 11" id="KW-0472">Membrane</keyword>
<reference evidence="13" key="2">
    <citation type="submission" date="2025-09" db="UniProtKB">
        <authorList>
            <consortium name="Ensembl"/>
        </authorList>
    </citation>
    <scope>IDENTIFICATION</scope>
</reference>
<evidence type="ECO:0000256" key="10">
    <source>
        <dbReference type="SAM" id="MobiDB-lite"/>
    </source>
</evidence>
<dbReference type="GO" id="GO:0006638">
    <property type="term" value="P:neutral lipid metabolic process"/>
    <property type="evidence" value="ECO:0007669"/>
    <property type="project" value="Ensembl"/>
</dbReference>
<dbReference type="CDD" id="cd03263">
    <property type="entry name" value="ABC_subfamily_A"/>
    <property type="match status" value="2"/>
</dbReference>
<keyword evidence="3" id="KW-0813">Transport</keyword>
<feature type="domain" description="ABC transporter" evidence="12">
    <location>
        <begin position="496"/>
        <end position="729"/>
    </location>
</feature>
<feature type="region of interest" description="Disordered" evidence="10">
    <location>
        <begin position="1602"/>
        <end position="1674"/>
    </location>
</feature>
<evidence type="ECO:0000256" key="11">
    <source>
        <dbReference type="SAM" id="Phobius"/>
    </source>
</evidence>
<feature type="transmembrane region" description="Helical" evidence="11">
    <location>
        <begin position="1166"/>
        <end position="1186"/>
    </location>
</feature>
<dbReference type="SMART" id="SM00382">
    <property type="entry name" value="AAA"/>
    <property type="match status" value="2"/>
</dbReference>
<evidence type="ECO:0000256" key="8">
    <source>
        <dbReference type="ARBA" id="ARBA00022989"/>
    </source>
</evidence>
<keyword evidence="7" id="KW-0067">ATP-binding</keyword>
<dbReference type="InterPro" id="IPR017871">
    <property type="entry name" value="ABC_transporter-like_CS"/>
</dbReference>
<keyword evidence="5" id="KW-0677">Repeat</keyword>
<dbReference type="GeneTree" id="ENSGT00940000163933"/>
<dbReference type="GO" id="GO:0016020">
    <property type="term" value="C:membrane"/>
    <property type="evidence" value="ECO:0007669"/>
    <property type="project" value="UniProtKB-SubCell"/>
</dbReference>
<dbReference type="GO" id="GO:0016887">
    <property type="term" value="F:ATP hydrolysis activity"/>
    <property type="evidence" value="ECO:0007669"/>
    <property type="project" value="InterPro"/>
</dbReference>
<feature type="domain" description="ABC transporter" evidence="12">
    <location>
        <begin position="1326"/>
        <end position="1556"/>
    </location>
</feature>
<dbReference type="PANTHER" id="PTHR19229">
    <property type="entry name" value="ATP-BINDING CASSETTE TRANSPORTER SUBFAMILY A ABCA"/>
    <property type="match status" value="1"/>
</dbReference>
<dbReference type="InterPro" id="IPR027417">
    <property type="entry name" value="P-loop_NTPase"/>
</dbReference>
<reference evidence="13" key="1">
    <citation type="submission" date="2025-08" db="UniProtKB">
        <authorList>
            <consortium name="Ensembl"/>
        </authorList>
    </citation>
    <scope>IDENTIFICATION</scope>
</reference>
<dbReference type="Pfam" id="PF00005">
    <property type="entry name" value="ABC_tran"/>
    <property type="match status" value="2"/>
</dbReference>
<evidence type="ECO:0000256" key="6">
    <source>
        <dbReference type="ARBA" id="ARBA00022741"/>
    </source>
</evidence>
<dbReference type="GO" id="GO:0005319">
    <property type="term" value="F:lipid transporter activity"/>
    <property type="evidence" value="ECO:0007669"/>
    <property type="project" value="TreeGrafter"/>
</dbReference>
<evidence type="ECO:0000259" key="12">
    <source>
        <dbReference type="PROSITE" id="PS50893"/>
    </source>
</evidence>
<dbReference type="InterPro" id="IPR003439">
    <property type="entry name" value="ABC_transporter-like_ATP-bd"/>
</dbReference>
<feature type="transmembrane region" description="Helical" evidence="11">
    <location>
        <begin position="423"/>
        <end position="444"/>
    </location>
</feature>
<sequence>TEHLPCSDLRLYSMWINLWLFVPRNRPPFNHTEVDITSLPEFFYHVSLKERFQLVYIPSNSETLKNITEMVEKTFDIEFEVLGYPSVPSFENYIIQDPKAFYVLTGIVFEHSVSDSSERPPLEVKYYLRFSFVQRNYALLKLIFYAGDFQGWSTSFLYLPNLSQEPWDYGHSDGGAPGYNKEGFLAIQHATDKAIMWHHAPSETTTLFESLNVLLKRFPHGAYIQDSFFPVLQNEFPLLLMLSFICIELIAIDSIVLEKERKLKEYMCMMELHNWQHWVAWFIVFFISAVIVVSFLTILFCTEINNVAVFRKSDPYLIFVFLMCFAIATIFFAFMISTFFQYNFLSGTHVATASGGVIFFFTFLPYLYLTFSYHQRSHFQKIALCLLSYVAMALGVQLISTFGAKGTGIQWRNLGSVSGEFNFTQVLLMLMLDSFLYGLVAWYVESVFPGEYGTPKPWYFFLTVSTDNVVLDVGNPQEVPKSSFIQEEPTDLMKGIEIQHLCKVFRQGRARRVAVRDLTLNLYRGQTTVLLGHNGAGKTTTCSMLIGLIPPSSGQAYINGYEISEDMVQIRKSMGWCPQHDIVFDDLTAAGHLYFYARLKGLSRQKCPEEVKHMLHVLGLEDERDSRSRLLSGGMRRKLSIGIVLVAGSKVLMLDEPTAGMDAVSRRAIWDLLQQHRSDRTILLTTHFMDEADLLGDRITIMAKGELQCCGSSLFLKQKYGAGYYMTLVKKPHCNTEQISRLVYHHIPSATVQSSTGEETTFILPKESTHRFESLFTELELRQAELGIASFGVSVTGMEEVFIRVDKMVDPSLDMQMVILPSSQPHLLVSRVPENRIKRLGSRLFSAQSGLPIHPNTGISLLCQQLYAMLLKRATYSWRNWMLMLSVQILAPLVITAISGSFLNFSTNVESIPLELSLKTYGQTIVPFFISPNSRLGPQLSEHFTDMLTAEKQISLKLLSSVEGFLLKKSEEEPEVFDQNYLVAASFEDVGNHTVVTALFNNQAYHSPAVALALVDNVLLKLLSGARASLTVFNHPQPESRTDKLESILGPKGHYLVINLLFGIAFLSSSFSILTVKERCIKTKQVQFISGVRVATFWLFALLWDLLSFLVPTLLLLVVFLYYNEEAFTQQENVLAVILMLMLYAWAIIPFVYLASFCFGAPGSACVRLIVTLTFLSIGSFVLVTVTSEKGEGLHQALPLPGHGFLRLYYNFELQKFCGAQSLNQTECNEVLEGHVVQKNLYAWESLGVGKHLRALAVSGPVYIILLFLVENNVLWLLKARFSGFHKEQKLVSGSDAESMPRDKDAEEEAKMIKTYLEKPCKENPLVLKELSKVYGNKVPTLAVNRVSFAVPAEECFGLFGLSGAGKTSIFKMLTGDEPITSGDAFVKGVSVSSHLCTVGRAPGQEFDALLDHMTGRETLVMYALLRGVPERHIGACVDQILDDLLLCTYANKLVKTYSGGNKQKLSAGIALLGEPAVIFLDEPSAGMDPVARRLLWDTVARARESGKAIVITSHSMEECEALCTRLIRSEGQQAALEEFKAFVDLTFPGSILEDEHQGMQPPPFLQVFSTMEQAKGRYTLDDYSVGQPSLEDIFLSLACARPPTQGEPKQAKPAGSPPPSPPPSRPPSQPPSPPPAPFPSQASSQPPAPPPCRFSSWPPSQHPSLLPPSSALL</sequence>
<dbReference type="PROSITE" id="PS00211">
    <property type="entry name" value="ABC_TRANSPORTER_1"/>
    <property type="match status" value="1"/>
</dbReference>